<protein>
    <submittedName>
        <fullName evidence="1">Uncharacterized protein</fullName>
    </submittedName>
</protein>
<name>A0A4U9UXB6_SERFO</name>
<accession>A0A4U9UXB6</accession>
<dbReference type="EMBL" id="CABEEZ010000077">
    <property type="protein sequence ID" value="VTR34844.1"/>
    <property type="molecule type" value="Genomic_DNA"/>
</dbReference>
<gene>
    <name evidence="1" type="ORF">NCTC12965_03698</name>
</gene>
<reference evidence="1" key="1">
    <citation type="submission" date="2019-05" db="EMBL/GenBank/DDBJ databases">
        <authorList>
            <consortium name="Pathogen Informatics"/>
        </authorList>
    </citation>
    <scope>NUCLEOTIDE SEQUENCE [LARGE SCALE GENOMIC DNA]</scope>
    <source>
        <strain evidence="1">NCTC12965</strain>
    </source>
</reference>
<evidence type="ECO:0000313" key="1">
    <source>
        <dbReference type="EMBL" id="VTR34844.1"/>
    </source>
</evidence>
<sequence>MTEQLCPIVSQCNHFNFSATQIDTNTHNFSPPIQHDNKLAAQCSA</sequence>
<proteinExistence type="predicted"/>
<organism evidence="1">
    <name type="scientific">Serratia fonticola</name>
    <dbReference type="NCBI Taxonomy" id="47917"/>
    <lineage>
        <taxon>Bacteria</taxon>
        <taxon>Pseudomonadati</taxon>
        <taxon>Pseudomonadota</taxon>
        <taxon>Gammaproteobacteria</taxon>
        <taxon>Enterobacterales</taxon>
        <taxon>Yersiniaceae</taxon>
        <taxon>Serratia</taxon>
    </lineage>
</organism>
<dbReference type="AlphaFoldDB" id="A0A4U9UXB6"/>